<proteinExistence type="predicted"/>
<protein>
    <submittedName>
        <fullName evidence="3">796_t:CDS:1</fullName>
    </submittedName>
</protein>
<feature type="transmembrane region" description="Helical" evidence="2">
    <location>
        <begin position="158"/>
        <end position="181"/>
    </location>
</feature>
<dbReference type="Proteomes" id="UP000789508">
    <property type="component" value="Unassembled WGS sequence"/>
</dbReference>
<feature type="compositionally biased region" description="Low complexity" evidence="1">
    <location>
        <begin position="96"/>
        <end position="107"/>
    </location>
</feature>
<reference evidence="3" key="1">
    <citation type="submission" date="2021-06" db="EMBL/GenBank/DDBJ databases">
        <authorList>
            <person name="Kallberg Y."/>
            <person name="Tangrot J."/>
            <person name="Rosling A."/>
        </authorList>
    </citation>
    <scope>NUCLEOTIDE SEQUENCE</scope>
    <source>
        <strain evidence="3">FL130A</strain>
    </source>
</reference>
<evidence type="ECO:0000256" key="1">
    <source>
        <dbReference type="SAM" id="MobiDB-lite"/>
    </source>
</evidence>
<evidence type="ECO:0000313" key="3">
    <source>
        <dbReference type="EMBL" id="CAG8586975.1"/>
    </source>
</evidence>
<feature type="compositionally biased region" description="Polar residues" evidence="1">
    <location>
        <begin position="361"/>
        <end position="374"/>
    </location>
</feature>
<feature type="region of interest" description="Disordered" evidence="1">
    <location>
        <begin position="95"/>
        <end position="135"/>
    </location>
</feature>
<keyword evidence="2" id="KW-0812">Transmembrane</keyword>
<evidence type="ECO:0000313" key="4">
    <source>
        <dbReference type="Proteomes" id="UP000789508"/>
    </source>
</evidence>
<gene>
    <name evidence="3" type="ORF">ALEPTO_LOCUS7530</name>
</gene>
<keyword evidence="2" id="KW-0472">Membrane</keyword>
<organism evidence="3 4">
    <name type="scientific">Ambispora leptoticha</name>
    <dbReference type="NCBI Taxonomy" id="144679"/>
    <lineage>
        <taxon>Eukaryota</taxon>
        <taxon>Fungi</taxon>
        <taxon>Fungi incertae sedis</taxon>
        <taxon>Mucoromycota</taxon>
        <taxon>Glomeromycotina</taxon>
        <taxon>Glomeromycetes</taxon>
        <taxon>Archaeosporales</taxon>
        <taxon>Ambisporaceae</taxon>
        <taxon>Ambispora</taxon>
    </lineage>
</organism>
<keyword evidence="2" id="KW-1133">Transmembrane helix</keyword>
<feature type="compositionally biased region" description="Polar residues" evidence="1">
    <location>
        <begin position="339"/>
        <end position="354"/>
    </location>
</feature>
<comment type="caution">
    <text evidence="3">The sequence shown here is derived from an EMBL/GenBank/DDBJ whole genome shotgun (WGS) entry which is preliminary data.</text>
</comment>
<dbReference type="OrthoDB" id="2399569at2759"/>
<evidence type="ECO:0000256" key="2">
    <source>
        <dbReference type="SAM" id="Phobius"/>
    </source>
</evidence>
<sequence>MFNSYPLTSGKSNGRSTLLVTLVITLCFLSLLGGVFGEEKSLLTEPRKEELITIDSDSENSPYKKENNELQRDPIPSASIQILTKTVTIRETLTVSSTNKNNDNNHNPHPPSPTISDYNQPTTYSASSSPSLDAGSLESTSENNLHLIINPIKYTFSLFYHTIILLFKLIHYILIPAITVLKGLYTIFIWKPFTLIRYMISIFYPIYCFCFFAAVFGFFVGGTAGCFSEIIVGILTDSSSEKLSTTASVHNGMTGQEPPRVSEYGYGGEGGSRYMSYFEQEQLRRQVKAKRRAAALANLRARNGGKLPEEFYERLATSSSQLHLRLLQQQRLEDERSSRPSSAMSNYSESSGVNSPHRFASMQQRTYVSSGHGD</sequence>
<dbReference type="AlphaFoldDB" id="A0A9N9C165"/>
<name>A0A9N9C165_9GLOM</name>
<feature type="region of interest" description="Disordered" evidence="1">
    <location>
        <begin position="330"/>
        <end position="374"/>
    </location>
</feature>
<keyword evidence="4" id="KW-1185">Reference proteome</keyword>
<dbReference type="EMBL" id="CAJVPS010003348">
    <property type="protein sequence ID" value="CAG8586975.1"/>
    <property type="molecule type" value="Genomic_DNA"/>
</dbReference>
<accession>A0A9N9C165</accession>
<feature type="compositionally biased region" description="Low complexity" evidence="1">
    <location>
        <begin position="125"/>
        <end position="135"/>
    </location>
</feature>
<feature type="transmembrane region" description="Helical" evidence="2">
    <location>
        <begin position="202"/>
        <end position="221"/>
    </location>
</feature>